<proteinExistence type="predicted"/>
<dbReference type="EMBL" id="CAXDID020000289">
    <property type="protein sequence ID" value="CAL6071149.1"/>
    <property type="molecule type" value="Genomic_DNA"/>
</dbReference>
<organism evidence="1">
    <name type="scientific">Hexamita inflata</name>
    <dbReference type="NCBI Taxonomy" id="28002"/>
    <lineage>
        <taxon>Eukaryota</taxon>
        <taxon>Metamonada</taxon>
        <taxon>Diplomonadida</taxon>
        <taxon>Hexamitidae</taxon>
        <taxon>Hexamitinae</taxon>
        <taxon>Hexamita</taxon>
    </lineage>
</organism>
<evidence type="ECO:0000313" key="3">
    <source>
        <dbReference type="Proteomes" id="UP001642409"/>
    </source>
</evidence>
<reference evidence="1" key="1">
    <citation type="submission" date="2023-06" db="EMBL/GenBank/DDBJ databases">
        <authorList>
            <person name="Kurt Z."/>
        </authorList>
    </citation>
    <scope>NUCLEOTIDE SEQUENCE</scope>
</reference>
<name>A0AA86N681_9EUKA</name>
<evidence type="ECO:0000313" key="2">
    <source>
        <dbReference type="EMBL" id="CAL6071149.1"/>
    </source>
</evidence>
<accession>A0AA86N681</accession>
<dbReference type="Proteomes" id="UP001642409">
    <property type="component" value="Unassembled WGS sequence"/>
</dbReference>
<keyword evidence="3" id="KW-1185">Reference proteome</keyword>
<sequence length="109" mass="12904">MKLLINISERESIIIKYIIGKEQMFQRTTTDLQFYGAWSILVHFRALLVVELYLTIFESQRFQNESQKIDSVLKLENMTMRCISRISESFHSNPIEFTLKNHLAVSEFL</sequence>
<reference evidence="2 3" key="2">
    <citation type="submission" date="2024-07" db="EMBL/GenBank/DDBJ databases">
        <authorList>
            <person name="Akdeniz Z."/>
        </authorList>
    </citation>
    <scope>NUCLEOTIDE SEQUENCE [LARGE SCALE GENOMIC DNA]</scope>
</reference>
<protein>
    <submittedName>
        <fullName evidence="2">Hypothetical_protein</fullName>
    </submittedName>
</protein>
<dbReference type="EMBL" id="CATOUU010000026">
    <property type="protein sequence ID" value="CAI9913521.1"/>
    <property type="molecule type" value="Genomic_DNA"/>
</dbReference>
<dbReference type="AlphaFoldDB" id="A0AA86N681"/>
<evidence type="ECO:0000313" key="1">
    <source>
        <dbReference type="EMBL" id="CAI9913521.1"/>
    </source>
</evidence>
<gene>
    <name evidence="1" type="ORF">HINF_LOCUS1166</name>
    <name evidence="2" type="ORF">HINF_LOCUS55006</name>
</gene>
<comment type="caution">
    <text evidence="1">The sequence shown here is derived from an EMBL/GenBank/DDBJ whole genome shotgun (WGS) entry which is preliminary data.</text>
</comment>